<dbReference type="AlphaFoldDB" id="D0NZI2"/>
<feature type="compositionally biased region" description="Basic and acidic residues" evidence="1">
    <location>
        <begin position="183"/>
        <end position="219"/>
    </location>
</feature>
<feature type="compositionally biased region" description="Low complexity" evidence="1">
    <location>
        <begin position="91"/>
        <end position="108"/>
    </location>
</feature>
<dbReference type="VEuPathDB" id="FungiDB:PITG_19173"/>
<dbReference type="KEGG" id="pif:PITG_19173"/>
<dbReference type="eggNOG" id="ENOG502RY1K">
    <property type="taxonomic scope" value="Eukaryota"/>
</dbReference>
<reference evidence="3" key="1">
    <citation type="journal article" date="2009" name="Nature">
        <title>Genome sequence and analysis of the Irish potato famine pathogen Phytophthora infestans.</title>
        <authorList>
            <consortium name="The Broad Institute Genome Sequencing Platform"/>
            <person name="Haas B.J."/>
            <person name="Kamoun S."/>
            <person name="Zody M.C."/>
            <person name="Jiang R.H."/>
            <person name="Handsaker R.E."/>
            <person name="Cano L.M."/>
            <person name="Grabherr M."/>
            <person name="Kodira C.D."/>
            <person name="Raffaele S."/>
            <person name="Torto-Alalibo T."/>
            <person name="Bozkurt T.O."/>
            <person name="Ah-Fong A.M."/>
            <person name="Alvarado L."/>
            <person name="Anderson V.L."/>
            <person name="Armstrong M.R."/>
            <person name="Avrova A."/>
            <person name="Baxter L."/>
            <person name="Beynon J."/>
            <person name="Boevink P.C."/>
            <person name="Bollmann S.R."/>
            <person name="Bos J.I."/>
            <person name="Bulone V."/>
            <person name="Cai G."/>
            <person name="Cakir C."/>
            <person name="Carrington J.C."/>
            <person name="Chawner M."/>
            <person name="Conti L."/>
            <person name="Costanzo S."/>
            <person name="Ewan R."/>
            <person name="Fahlgren N."/>
            <person name="Fischbach M.A."/>
            <person name="Fugelstad J."/>
            <person name="Gilroy E.M."/>
            <person name="Gnerre S."/>
            <person name="Green P.J."/>
            <person name="Grenville-Briggs L.J."/>
            <person name="Griffith J."/>
            <person name="Grunwald N.J."/>
            <person name="Horn K."/>
            <person name="Horner N.R."/>
            <person name="Hu C.H."/>
            <person name="Huitema E."/>
            <person name="Jeong D.H."/>
            <person name="Jones A.M."/>
            <person name="Jones J.D."/>
            <person name="Jones R.W."/>
            <person name="Karlsson E.K."/>
            <person name="Kunjeti S.G."/>
            <person name="Lamour K."/>
            <person name="Liu Z."/>
            <person name="Ma L."/>
            <person name="Maclean D."/>
            <person name="Chibucos M.C."/>
            <person name="McDonald H."/>
            <person name="McWalters J."/>
            <person name="Meijer H.J."/>
            <person name="Morgan W."/>
            <person name="Morris P.F."/>
            <person name="Munro C.A."/>
            <person name="O'Neill K."/>
            <person name="Ospina-Giraldo M."/>
            <person name="Pinzon A."/>
            <person name="Pritchard L."/>
            <person name="Ramsahoye B."/>
            <person name="Ren Q."/>
            <person name="Restrepo S."/>
            <person name="Roy S."/>
            <person name="Sadanandom A."/>
            <person name="Savidor A."/>
            <person name="Schornack S."/>
            <person name="Schwartz D.C."/>
            <person name="Schumann U.D."/>
            <person name="Schwessinger B."/>
            <person name="Seyer L."/>
            <person name="Sharpe T."/>
            <person name="Silvar C."/>
            <person name="Song J."/>
            <person name="Studholme D.J."/>
            <person name="Sykes S."/>
            <person name="Thines M."/>
            <person name="van de Vondervoort P.J."/>
            <person name="Phuntumart V."/>
            <person name="Wawra S."/>
            <person name="Weide R."/>
            <person name="Win J."/>
            <person name="Young C."/>
            <person name="Zhou S."/>
            <person name="Fry W."/>
            <person name="Meyers B.C."/>
            <person name="van West P."/>
            <person name="Ristaino J."/>
            <person name="Govers F."/>
            <person name="Birch P.R."/>
            <person name="Whisson S.C."/>
            <person name="Judelson H.S."/>
            <person name="Nusbaum C."/>
        </authorList>
    </citation>
    <scope>NUCLEOTIDE SEQUENCE [LARGE SCALE GENOMIC DNA]</scope>
    <source>
        <strain evidence="3">T30-4</strain>
    </source>
</reference>
<evidence type="ECO:0000256" key="1">
    <source>
        <dbReference type="SAM" id="MobiDB-lite"/>
    </source>
</evidence>
<dbReference type="HOGENOM" id="CLU_1191917_0_0_1"/>
<dbReference type="InParanoid" id="D0NZI2"/>
<dbReference type="EMBL" id="DS028200">
    <property type="protein sequence ID" value="EEY69539.1"/>
    <property type="molecule type" value="Genomic_DNA"/>
</dbReference>
<evidence type="ECO:0000313" key="2">
    <source>
        <dbReference type="EMBL" id="EEY69539.1"/>
    </source>
</evidence>
<evidence type="ECO:0000313" key="3">
    <source>
        <dbReference type="Proteomes" id="UP000006643"/>
    </source>
</evidence>
<dbReference type="GeneID" id="9476462"/>
<dbReference type="RefSeq" id="XP_002997216.1">
    <property type="nucleotide sequence ID" value="XM_002997170.1"/>
</dbReference>
<name>D0NZI2_PHYIT</name>
<feature type="region of interest" description="Disordered" evidence="1">
    <location>
        <begin position="165"/>
        <end position="219"/>
    </location>
</feature>
<organism evidence="2 3">
    <name type="scientific">Phytophthora infestans (strain T30-4)</name>
    <name type="common">Potato late blight agent</name>
    <dbReference type="NCBI Taxonomy" id="403677"/>
    <lineage>
        <taxon>Eukaryota</taxon>
        <taxon>Sar</taxon>
        <taxon>Stramenopiles</taxon>
        <taxon>Oomycota</taxon>
        <taxon>Peronosporomycetes</taxon>
        <taxon>Peronosporales</taxon>
        <taxon>Peronosporaceae</taxon>
        <taxon>Phytophthora</taxon>
    </lineage>
</organism>
<proteinExistence type="predicted"/>
<accession>D0NZI2</accession>
<dbReference type="Proteomes" id="UP000006643">
    <property type="component" value="Unassembled WGS sequence"/>
</dbReference>
<dbReference type="OrthoDB" id="128905at2759"/>
<gene>
    <name evidence="2" type="ORF">PITG_19173</name>
</gene>
<sequence length="233" mass="25506">MTGPGDKTFKQLWRELCKDGWKPRKPTRMAKHHRYVKPGITGREAELMAFGRASGRLQHPLPSVRVGPAHRPIGKQASYEAVGEEPPHGHPPLTTSAPPPSVTATESAQTPEVSAPQVSARVQPLATAPLTPEVNPAGLQPSTEVQAQLAITDGTEQDEALQVHDLDNTEHGNTEFTVPGDTEQERRNEGSDTEWNPREKSTEADEAKSESDDPADYRVDFDVFDSDNFMEGL</sequence>
<protein>
    <submittedName>
        <fullName evidence="2">Uncharacterized protein</fullName>
    </submittedName>
</protein>
<feature type="region of interest" description="Disordered" evidence="1">
    <location>
        <begin position="58"/>
        <end position="145"/>
    </location>
</feature>
<keyword evidence="3" id="KW-1185">Reference proteome</keyword>